<name>A0A9X3IA95_9SPHI</name>
<reference evidence="1" key="1">
    <citation type="submission" date="2022-11" db="EMBL/GenBank/DDBJ databases">
        <authorList>
            <person name="Graham C."/>
            <person name="Newman J.D."/>
        </authorList>
    </citation>
    <scope>NUCLEOTIDE SEQUENCE</scope>
    <source>
        <strain evidence="1">DSM 19486</strain>
    </source>
</reference>
<sequence length="92" mass="10684">MKTKNIIPIILVFVCLQSCGQNRVEKIDLQPKNIYQVTKVDINETIKKYGLKGKLKSVSQKTFYLPKDAVIDISKYEAFDRYNCRFKGRHNG</sequence>
<organism evidence="1 2">
    <name type="scientific">Pedobacter agri</name>
    <dbReference type="NCBI Taxonomy" id="454586"/>
    <lineage>
        <taxon>Bacteria</taxon>
        <taxon>Pseudomonadati</taxon>
        <taxon>Bacteroidota</taxon>
        <taxon>Sphingobacteriia</taxon>
        <taxon>Sphingobacteriales</taxon>
        <taxon>Sphingobacteriaceae</taxon>
        <taxon>Pedobacter</taxon>
    </lineage>
</organism>
<keyword evidence="2" id="KW-1185">Reference proteome</keyword>
<dbReference type="AlphaFoldDB" id="A0A9X3IA95"/>
<proteinExistence type="predicted"/>
<evidence type="ECO:0000313" key="2">
    <source>
        <dbReference type="Proteomes" id="UP001142592"/>
    </source>
</evidence>
<evidence type="ECO:0000313" key="1">
    <source>
        <dbReference type="EMBL" id="MCX3266636.1"/>
    </source>
</evidence>
<accession>A0A9X3IA95</accession>
<dbReference type="EMBL" id="JAPJUH010000005">
    <property type="protein sequence ID" value="MCX3266636.1"/>
    <property type="molecule type" value="Genomic_DNA"/>
</dbReference>
<comment type="caution">
    <text evidence="1">The sequence shown here is derived from an EMBL/GenBank/DDBJ whole genome shotgun (WGS) entry which is preliminary data.</text>
</comment>
<dbReference type="RefSeq" id="WP_266270539.1">
    <property type="nucleotide sequence ID" value="NZ_JAPJUH010000005.1"/>
</dbReference>
<gene>
    <name evidence="1" type="ORF">OQZ29_17900</name>
</gene>
<dbReference type="Proteomes" id="UP001142592">
    <property type="component" value="Unassembled WGS sequence"/>
</dbReference>
<protein>
    <submittedName>
        <fullName evidence="1">Uncharacterized protein</fullName>
    </submittedName>
</protein>